<gene>
    <name evidence="1" type="ORF">A2Z42_01690</name>
</gene>
<reference evidence="1 2" key="1">
    <citation type="journal article" date="2016" name="Nat. Commun.">
        <title>Thousands of microbial genomes shed light on interconnected biogeochemical processes in an aquifer system.</title>
        <authorList>
            <person name="Anantharaman K."/>
            <person name="Brown C.T."/>
            <person name="Hug L.A."/>
            <person name="Sharon I."/>
            <person name="Castelle C.J."/>
            <person name="Probst A.J."/>
            <person name="Thomas B.C."/>
            <person name="Singh A."/>
            <person name="Wilkins M.J."/>
            <person name="Karaoz U."/>
            <person name="Brodie E.L."/>
            <person name="Williams K.H."/>
            <person name="Hubbard S.S."/>
            <person name="Banfield J.F."/>
        </authorList>
    </citation>
    <scope>NUCLEOTIDE SEQUENCE [LARGE SCALE GENOMIC DNA]</scope>
</reference>
<dbReference type="EMBL" id="MHCU01000035">
    <property type="protein sequence ID" value="OGY27468.1"/>
    <property type="molecule type" value="Genomic_DNA"/>
</dbReference>
<dbReference type="AlphaFoldDB" id="A0A1G1WIA4"/>
<comment type="caution">
    <text evidence="1">The sequence shown here is derived from an EMBL/GenBank/DDBJ whole genome shotgun (WGS) entry which is preliminary data.</text>
</comment>
<dbReference type="Proteomes" id="UP000176645">
    <property type="component" value="Unassembled WGS sequence"/>
</dbReference>
<evidence type="ECO:0000313" key="2">
    <source>
        <dbReference type="Proteomes" id="UP000176645"/>
    </source>
</evidence>
<accession>A0A1G1WIA4</accession>
<proteinExistence type="predicted"/>
<sequence length="60" mass="6781">MNKNLVTILLLTLITISVWVAFQIFKVATSSTIPQPTQEQLQELDPELDRGVIEDLKKSL</sequence>
<evidence type="ECO:0000313" key="1">
    <source>
        <dbReference type="EMBL" id="OGY27468.1"/>
    </source>
</evidence>
<protein>
    <submittedName>
        <fullName evidence="1">Uncharacterized protein</fullName>
    </submittedName>
</protein>
<name>A0A1G1WIA4_9BACT</name>
<organism evidence="1 2">
    <name type="scientific">Candidatus Woykebacteria bacterium RBG_19FT_COMBO_43_10</name>
    <dbReference type="NCBI Taxonomy" id="1802598"/>
    <lineage>
        <taxon>Bacteria</taxon>
        <taxon>Candidatus Woykeibacteriota</taxon>
    </lineage>
</organism>